<keyword evidence="1" id="KW-0175">Coiled coil</keyword>
<reference evidence="3" key="2">
    <citation type="submission" date="2020-12" db="EMBL/GenBank/DDBJ databases">
        <title>New Spironucleus salmonicida genome in near-complete chromosomes.</title>
        <authorList>
            <person name="Xu F."/>
            <person name="Kurt Z."/>
            <person name="Jimenez-Gonzalez A."/>
            <person name="Astvaldsson A."/>
            <person name="Andersson J.O."/>
            <person name="Svard S.G."/>
        </authorList>
    </citation>
    <scope>NUCLEOTIDE SEQUENCE</scope>
    <source>
        <strain evidence="3">ATCC 50377</strain>
    </source>
</reference>
<name>V6LB98_9EUKA</name>
<reference evidence="2 3" key="1">
    <citation type="journal article" date="2014" name="PLoS Genet.">
        <title>The Genome of Spironucleus salmonicida Highlights a Fish Pathogen Adapted to Fluctuating Environments.</title>
        <authorList>
            <person name="Xu F."/>
            <person name="Jerlstrom-Hultqvist J."/>
            <person name="Einarsson E."/>
            <person name="Astvaldsson A."/>
            <person name="Svard S.G."/>
            <person name="Andersson J.O."/>
        </authorList>
    </citation>
    <scope>NUCLEOTIDE SEQUENCE</scope>
    <source>
        <strain evidence="3">ATCC 50377</strain>
    </source>
</reference>
<evidence type="ECO:0000313" key="4">
    <source>
        <dbReference type="Proteomes" id="UP000018208"/>
    </source>
</evidence>
<dbReference type="Proteomes" id="UP000018208">
    <property type="component" value="Unassembled WGS sequence"/>
</dbReference>
<evidence type="ECO:0000313" key="3">
    <source>
        <dbReference type="EMBL" id="KAH0575477.1"/>
    </source>
</evidence>
<accession>V6LB98</accession>
<keyword evidence="4" id="KW-1185">Reference proteome</keyword>
<dbReference type="VEuPathDB" id="GiardiaDB:SS50377_23110"/>
<organism evidence="2">
    <name type="scientific">Spironucleus salmonicida</name>
    <dbReference type="NCBI Taxonomy" id="348837"/>
    <lineage>
        <taxon>Eukaryota</taxon>
        <taxon>Metamonada</taxon>
        <taxon>Diplomonadida</taxon>
        <taxon>Hexamitidae</taxon>
        <taxon>Hexamitinae</taxon>
        <taxon>Spironucleus</taxon>
    </lineage>
</organism>
<evidence type="ECO:0000256" key="1">
    <source>
        <dbReference type="SAM" id="Coils"/>
    </source>
</evidence>
<dbReference type="AlphaFoldDB" id="V6LB98"/>
<feature type="coiled-coil region" evidence="1">
    <location>
        <begin position="133"/>
        <end position="160"/>
    </location>
</feature>
<proteinExistence type="predicted"/>
<dbReference type="EMBL" id="KI546168">
    <property type="protein sequence ID" value="EST41715.1"/>
    <property type="molecule type" value="Genomic_DNA"/>
</dbReference>
<gene>
    <name evidence="2" type="ORF">SS50377_18801</name>
    <name evidence="3" type="ORF">SS50377_23110</name>
</gene>
<protein>
    <submittedName>
        <fullName evidence="2">Uncharacterized protein</fullName>
    </submittedName>
</protein>
<evidence type="ECO:0000313" key="2">
    <source>
        <dbReference type="EMBL" id="EST41715.1"/>
    </source>
</evidence>
<dbReference type="EMBL" id="AUWU02000003">
    <property type="protein sequence ID" value="KAH0575477.1"/>
    <property type="molecule type" value="Genomic_DNA"/>
</dbReference>
<sequence length="162" mass="18452">MLGLFSTNFPPDAVKNSTLNFVKLVKIQHYIPGCVVLAPQLNQIFNTQSFATLEKQAKAAQAQIENLSSKITTCLGLIDQVGTLQEKREICLRILHRTRSNLNYCAMEAWKHTGVAIQDIISKDQEIYEQDRQMHLSQLLQAEEDELNKIREEINEAKLVVE</sequence>